<dbReference type="Proteomes" id="UP001595692">
    <property type="component" value="Unassembled WGS sequence"/>
</dbReference>
<evidence type="ECO:0000256" key="6">
    <source>
        <dbReference type="HAMAP-Rule" id="MF_00337"/>
    </source>
</evidence>
<dbReference type="PANTHER" id="PTHR34137">
    <property type="entry name" value="EXODEOXYRIBONUCLEASE 7 SMALL SUBUNIT"/>
    <property type="match status" value="1"/>
</dbReference>
<dbReference type="NCBIfam" id="NF002137">
    <property type="entry name" value="PRK00977.1-1"/>
    <property type="match status" value="1"/>
</dbReference>
<evidence type="ECO:0000256" key="5">
    <source>
        <dbReference type="ARBA" id="ARBA00022839"/>
    </source>
</evidence>
<keyword evidence="2 6" id="KW-0963">Cytoplasm</keyword>
<dbReference type="RefSeq" id="WP_377154207.1">
    <property type="nucleotide sequence ID" value="NZ_JBHSAF010000015.1"/>
</dbReference>
<name>A0ABV8CRH9_9GAMM</name>
<sequence>MAGKRADTLSFEAALEELEQIVQRMEQGDLPLDESLKQFERGIQLVRTGQARLSQAEQKVRILLADQDGEEQLVPFDPTQGEQ</sequence>
<dbReference type="NCBIfam" id="NF002140">
    <property type="entry name" value="PRK00977.1-4"/>
    <property type="match status" value="1"/>
</dbReference>
<keyword evidence="5 6" id="KW-0269">Exonuclease</keyword>
<accession>A0ABV8CRH9</accession>
<keyword evidence="4 6" id="KW-0378">Hydrolase</keyword>
<dbReference type="InterPro" id="IPR003761">
    <property type="entry name" value="Exonuc_VII_S"/>
</dbReference>
<dbReference type="NCBIfam" id="TIGR01280">
    <property type="entry name" value="xseB"/>
    <property type="match status" value="1"/>
</dbReference>
<comment type="function">
    <text evidence="6">Bidirectionally degrades single-stranded DNA into large acid-insoluble oligonucleotides, which are then degraded further into small acid-soluble oligonucleotides.</text>
</comment>
<protein>
    <recommendedName>
        <fullName evidence="6">Exodeoxyribonuclease 7 small subunit</fullName>
        <ecNumber evidence="6">3.1.11.6</ecNumber>
    </recommendedName>
    <alternativeName>
        <fullName evidence="6">Exodeoxyribonuclease VII small subunit</fullName>
        <shortName evidence="6">Exonuclease VII small subunit</shortName>
    </alternativeName>
</protein>
<comment type="caution">
    <text evidence="7">The sequence shown here is derived from an EMBL/GenBank/DDBJ whole genome shotgun (WGS) entry which is preliminary data.</text>
</comment>
<dbReference type="EMBL" id="JBHSAF010000015">
    <property type="protein sequence ID" value="MFC3914817.1"/>
    <property type="molecule type" value="Genomic_DNA"/>
</dbReference>
<reference evidence="8" key="1">
    <citation type="journal article" date="2019" name="Int. J. Syst. Evol. Microbiol.">
        <title>The Global Catalogue of Microorganisms (GCM) 10K type strain sequencing project: providing services to taxonomists for standard genome sequencing and annotation.</title>
        <authorList>
            <consortium name="The Broad Institute Genomics Platform"/>
            <consortium name="The Broad Institute Genome Sequencing Center for Infectious Disease"/>
            <person name="Wu L."/>
            <person name="Ma J."/>
        </authorList>
    </citation>
    <scope>NUCLEOTIDE SEQUENCE [LARGE SCALE GENOMIC DNA]</scope>
    <source>
        <strain evidence="8">CCUG 54939</strain>
    </source>
</reference>
<dbReference type="SUPFAM" id="SSF116842">
    <property type="entry name" value="XseB-like"/>
    <property type="match status" value="1"/>
</dbReference>
<keyword evidence="3 6" id="KW-0540">Nuclease</keyword>
<organism evidence="7 8">
    <name type="scientific">Pseudaeromonas sharmana</name>
    <dbReference type="NCBI Taxonomy" id="328412"/>
    <lineage>
        <taxon>Bacteria</taxon>
        <taxon>Pseudomonadati</taxon>
        <taxon>Pseudomonadota</taxon>
        <taxon>Gammaproteobacteria</taxon>
        <taxon>Aeromonadales</taxon>
        <taxon>Aeromonadaceae</taxon>
        <taxon>Pseudaeromonas</taxon>
    </lineage>
</organism>
<evidence type="ECO:0000256" key="2">
    <source>
        <dbReference type="ARBA" id="ARBA00022490"/>
    </source>
</evidence>
<evidence type="ECO:0000256" key="1">
    <source>
        <dbReference type="ARBA" id="ARBA00009998"/>
    </source>
</evidence>
<comment type="subcellular location">
    <subcellularLocation>
        <location evidence="6">Cytoplasm</location>
    </subcellularLocation>
</comment>
<evidence type="ECO:0000256" key="3">
    <source>
        <dbReference type="ARBA" id="ARBA00022722"/>
    </source>
</evidence>
<dbReference type="InterPro" id="IPR037004">
    <property type="entry name" value="Exonuc_VII_ssu_sf"/>
</dbReference>
<dbReference type="Gene3D" id="1.10.287.1040">
    <property type="entry name" value="Exonuclease VII, small subunit"/>
    <property type="match status" value="1"/>
</dbReference>
<comment type="catalytic activity">
    <reaction evidence="6">
        <text>Exonucleolytic cleavage in either 5'- to 3'- or 3'- to 5'-direction to yield nucleoside 5'-phosphates.</text>
        <dbReference type="EC" id="3.1.11.6"/>
    </reaction>
</comment>
<keyword evidence="8" id="KW-1185">Reference proteome</keyword>
<comment type="similarity">
    <text evidence="1 6">Belongs to the XseB family.</text>
</comment>
<comment type="subunit">
    <text evidence="6">Heterooligomer composed of large and small subunits.</text>
</comment>
<gene>
    <name evidence="6 7" type="primary">xseB</name>
    <name evidence="7" type="ORF">ACFOSS_15315</name>
</gene>
<evidence type="ECO:0000313" key="8">
    <source>
        <dbReference type="Proteomes" id="UP001595692"/>
    </source>
</evidence>
<dbReference type="Pfam" id="PF02609">
    <property type="entry name" value="Exonuc_VII_S"/>
    <property type="match status" value="1"/>
</dbReference>
<proteinExistence type="inferred from homology"/>
<evidence type="ECO:0000313" key="7">
    <source>
        <dbReference type="EMBL" id="MFC3914817.1"/>
    </source>
</evidence>
<evidence type="ECO:0000256" key="4">
    <source>
        <dbReference type="ARBA" id="ARBA00022801"/>
    </source>
</evidence>
<dbReference type="GO" id="GO:0008855">
    <property type="term" value="F:exodeoxyribonuclease VII activity"/>
    <property type="evidence" value="ECO:0007669"/>
    <property type="project" value="UniProtKB-EC"/>
</dbReference>
<dbReference type="NCBIfam" id="NF002139">
    <property type="entry name" value="PRK00977.1-3"/>
    <property type="match status" value="1"/>
</dbReference>
<dbReference type="EC" id="3.1.11.6" evidence="6"/>
<dbReference type="HAMAP" id="MF_00337">
    <property type="entry name" value="Exonuc_7_S"/>
    <property type="match status" value="1"/>
</dbReference>
<dbReference type="PANTHER" id="PTHR34137:SF1">
    <property type="entry name" value="EXODEOXYRIBONUCLEASE 7 SMALL SUBUNIT"/>
    <property type="match status" value="1"/>
</dbReference>